<keyword evidence="4" id="KW-0808">Transferase</keyword>
<evidence type="ECO:0000313" key="14">
    <source>
        <dbReference type="EMBL" id="CAK9151743.1"/>
    </source>
</evidence>
<dbReference type="PANTHER" id="PTHR48006:SF81">
    <property type="entry name" value="PROTEIN KINASE DOMAIN-CONTAINING PROTEIN"/>
    <property type="match status" value="1"/>
</dbReference>
<dbReference type="GO" id="GO:0016020">
    <property type="term" value="C:membrane"/>
    <property type="evidence" value="ECO:0007669"/>
    <property type="project" value="UniProtKB-SubCell"/>
</dbReference>
<dbReference type="EC" id="2.7.11.1" evidence="2"/>
<keyword evidence="8" id="KW-0675">Receptor</keyword>
<evidence type="ECO:0000256" key="10">
    <source>
        <dbReference type="ARBA" id="ARBA00047899"/>
    </source>
</evidence>
<comment type="subcellular location">
    <subcellularLocation>
        <location evidence="1">Membrane</location>
        <topology evidence="1">Single-pass type I membrane protein</topology>
    </subcellularLocation>
</comment>
<dbReference type="EMBL" id="CAUOFW020002169">
    <property type="protein sequence ID" value="CAK9151743.1"/>
    <property type="molecule type" value="Genomic_DNA"/>
</dbReference>
<dbReference type="GO" id="GO:0004674">
    <property type="term" value="F:protein serine/threonine kinase activity"/>
    <property type="evidence" value="ECO:0007669"/>
    <property type="project" value="UniProtKB-EC"/>
</dbReference>
<evidence type="ECO:0000259" key="13">
    <source>
        <dbReference type="Pfam" id="PF11721"/>
    </source>
</evidence>
<evidence type="ECO:0000256" key="3">
    <source>
        <dbReference type="ARBA" id="ARBA00022553"/>
    </source>
</evidence>
<evidence type="ECO:0000256" key="4">
    <source>
        <dbReference type="ARBA" id="ARBA00022679"/>
    </source>
</evidence>
<keyword evidence="15" id="KW-1185">Reference proteome</keyword>
<dbReference type="InterPro" id="IPR021720">
    <property type="entry name" value="Malectin_dom"/>
</dbReference>
<dbReference type="FunFam" id="3.80.10.10:FF:001070">
    <property type="entry name" value="Leucine-rich repeat transmembrane protein kinase"/>
    <property type="match status" value="1"/>
</dbReference>
<organism evidence="14 15">
    <name type="scientific">Ilex paraguariensis</name>
    <name type="common">yerba mate</name>
    <dbReference type="NCBI Taxonomy" id="185542"/>
    <lineage>
        <taxon>Eukaryota</taxon>
        <taxon>Viridiplantae</taxon>
        <taxon>Streptophyta</taxon>
        <taxon>Embryophyta</taxon>
        <taxon>Tracheophyta</taxon>
        <taxon>Spermatophyta</taxon>
        <taxon>Magnoliopsida</taxon>
        <taxon>eudicotyledons</taxon>
        <taxon>Gunneridae</taxon>
        <taxon>Pentapetalae</taxon>
        <taxon>asterids</taxon>
        <taxon>campanulids</taxon>
        <taxon>Aquifoliales</taxon>
        <taxon>Aquifoliaceae</taxon>
        <taxon>Ilex</taxon>
    </lineage>
</organism>
<evidence type="ECO:0000256" key="12">
    <source>
        <dbReference type="SAM" id="SignalP"/>
    </source>
</evidence>
<dbReference type="Pfam" id="PF11721">
    <property type="entry name" value="Malectin"/>
    <property type="match status" value="1"/>
</dbReference>
<dbReference type="PANTHER" id="PTHR48006">
    <property type="entry name" value="LEUCINE-RICH REPEAT-CONTAINING PROTEIN DDB_G0281931-RELATED"/>
    <property type="match status" value="1"/>
</dbReference>
<evidence type="ECO:0000256" key="9">
    <source>
        <dbReference type="ARBA" id="ARBA00023180"/>
    </source>
</evidence>
<keyword evidence="6" id="KW-0547">Nucleotide-binding</keyword>
<comment type="catalytic activity">
    <reaction evidence="11">
        <text>L-seryl-[protein] + ATP = O-phospho-L-seryl-[protein] + ADP + H(+)</text>
        <dbReference type="Rhea" id="RHEA:17989"/>
        <dbReference type="Rhea" id="RHEA-COMP:9863"/>
        <dbReference type="Rhea" id="RHEA-COMP:11604"/>
        <dbReference type="ChEBI" id="CHEBI:15378"/>
        <dbReference type="ChEBI" id="CHEBI:29999"/>
        <dbReference type="ChEBI" id="CHEBI:30616"/>
        <dbReference type="ChEBI" id="CHEBI:83421"/>
        <dbReference type="ChEBI" id="CHEBI:456216"/>
        <dbReference type="EC" id="2.7.11.1"/>
    </reaction>
</comment>
<dbReference type="Pfam" id="PF13855">
    <property type="entry name" value="LRR_8"/>
    <property type="match status" value="1"/>
</dbReference>
<evidence type="ECO:0000256" key="1">
    <source>
        <dbReference type="ARBA" id="ARBA00004479"/>
    </source>
</evidence>
<evidence type="ECO:0000256" key="5">
    <source>
        <dbReference type="ARBA" id="ARBA00022729"/>
    </source>
</evidence>
<evidence type="ECO:0000313" key="15">
    <source>
        <dbReference type="Proteomes" id="UP001642360"/>
    </source>
</evidence>
<dbReference type="Gene3D" id="2.60.120.430">
    <property type="entry name" value="Galactose-binding lectin"/>
    <property type="match status" value="1"/>
</dbReference>
<dbReference type="InterPro" id="IPR051824">
    <property type="entry name" value="LRR_Rcpt-Like_S/T_Kinase"/>
</dbReference>
<dbReference type="InterPro" id="IPR001611">
    <property type="entry name" value="Leu-rich_rpt"/>
</dbReference>
<dbReference type="GO" id="GO:0005524">
    <property type="term" value="F:ATP binding"/>
    <property type="evidence" value="ECO:0007669"/>
    <property type="project" value="UniProtKB-KW"/>
</dbReference>
<evidence type="ECO:0000256" key="7">
    <source>
        <dbReference type="ARBA" id="ARBA00022840"/>
    </source>
</evidence>
<protein>
    <recommendedName>
        <fullName evidence="2">non-specific serine/threonine protein kinase</fullName>
        <ecNumber evidence="2">2.7.11.1</ecNumber>
    </recommendedName>
</protein>
<proteinExistence type="predicted"/>
<feature type="signal peptide" evidence="12">
    <location>
        <begin position="1"/>
        <end position="22"/>
    </location>
</feature>
<comment type="caution">
    <text evidence="14">The sequence shown here is derived from an EMBL/GenBank/DDBJ whole genome shotgun (WGS) entry which is preliminary data.</text>
</comment>
<keyword evidence="9" id="KW-0325">Glycoprotein</keyword>
<keyword evidence="3" id="KW-0597">Phosphoprotein</keyword>
<evidence type="ECO:0000256" key="8">
    <source>
        <dbReference type="ARBA" id="ARBA00023170"/>
    </source>
</evidence>
<dbReference type="InterPro" id="IPR032675">
    <property type="entry name" value="LRR_dom_sf"/>
</dbReference>
<keyword evidence="7" id="KW-0067">ATP-binding</keyword>
<evidence type="ECO:0000256" key="2">
    <source>
        <dbReference type="ARBA" id="ARBA00012513"/>
    </source>
</evidence>
<feature type="domain" description="Malectin" evidence="13">
    <location>
        <begin position="515"/>
        <end position="636"/>
    </location>
</feature>
<accession>A0ABC8S3E7</accession>
<feature type="chain" id="PRO_5044850812" description="non-specific serine/threonine protein kinase" evidence="12">
    <location>
        <begin position="23"/>
        <end position="671"/>
    </location>
</feature>
<dbReference type="Proteomes" id="UP001642360">
    <property type="component" value="Unassembled WGS sequence"/>
</dbReference>
<dbReference type="Pfam" id="PF00560">
    <property type="entry name" value="LRR_1"/>
    <property type="match status" value="2"/>
</dbReference>
<comment type="catalytic activity">
    <reaction evidence="10">
        <text>L-threonyl-[protein] + ATP = O-phospho-L-threonyl-[protein] + ADP + H(+)</text>
        <dbReference type="Rhea" id="RHEA:46608"/>
        <dbReference type="Rhea" id="RHEA-COMP:11060"/>
        <dbReference type="Rhea" id="RHEA-COMP:11605"/>
        <dbReference type="ChEBI" id="CHEBI:15378"/>
        <dbReference type="ChEBI" id="CHEBI:30013"/>
        <dbReference type="ChEBI" id="CHEBI:30616"/>
        <dbReference type="ChEBI" id="CHEBI:61977"/>
        <dbReference type="ChEBI" id="CHEBI:456216"/>
        <dbReference type="EC" id="2.7.11.1"/>
    </reaction>
</comment>
<dbReference type="FunFam" id="3.80.10.10:FF:001026">
    <property type="entry name" value="Putative leucine-rich repeat receptor-like serine/threonine-protein kinase isoform A"/>
    <property type="match status" value="1"/>
</dbReference>
<name>A0ABC8S3E7_9AQUA</name>
<dbReference type="SUPFAM" id="SSF52058">
    <property type="entry name" value="L domain-like"/>
    <property type="match status" value="1"/>
</dbReference>
<gene>
    <name evidence="14" type="ORF">ILEXP_LOCUS19910</name>
</gene>
<evidence type="ECO:0000256" key="11">
    <source>
        <dbReference type="ARBA" id="ARBA00048679"/>
    </source>
</evidence>
<reference evidence="14 15" key="1">
    <citation type="submission" date="2024-02" db="EMBL/GenBank/DDBJ databases">
        <authorList>
            <person name="Vignale AGUSTIN F."/>
            <person name="Sosa J E."/>
            <person name="Modenutti C."/>
        </authorList>
    </citation>
    <scope>NUCLEOTIDE SEQUENCE [LARGE SCALE GENOMIC DNA]</scope>
</reference>
<dbReference type="AlphaFoldDB" id="A0ABC8S3E7"/>
<keyword evidence="5 12" id="KW-0732">Signal</keyword>
<sequence>MFFSRPLSSVTLFICLVTFASGATLVPSEVEALKQIAKTLGKTNWNFSVDPCSGQSGWVRNGQVKGAENALSKSFRDAHSLSLSISSNSTSTATPLRFVSIFKRQRFIFFFHPSVNMFFSRPLSSVTLFICLVTFASGATLVPSEVEALKQIAKTLGKTNWNFSVDPCSGQSDWVRNGQVKGAENAVTCNCSFPNDTCHVTSIVLKSQNLPGTCPPELVKLQYLHEIDLTRNYLNGTIPPEWGSMKLVNISLLGNRLTGSIPKELGNISTLVNVTLEFNQLSGVIPPELGNLSRLEKLHLTSNNIFGELPGTLAKLTALKDFRIGQNHFTGKIPSFIENWTNLEKLVIQASGLDGPFPSSIALLTKMTDMRISDLSGTESSFPPVRNMRGLKTLILRSCNIVGQLPPYLGNLTNLKVLDLSFNKLSGQIPNDFEGLLNTQYLYLTGNLLSGPVPDWMVKGGKYYDLSFNQFTDRNTALSCQRGSVNLYGNSPSLNATGTVSCLGSSKCPRNLSYLLRINCGGRAVPDGRNTYQDDTNLGGPSFLYQGSNWGFSSTGHFLDDDRTGDPYISRNISSLSANTSELYMDARLSPLSLTYYAFCLLNGNYSVDLHFAEIVFTDDRTYSSLGRRIFDIYIQVLVSHFMGKVINGKNFKRKDNAIHINSKYKENQMG</sequence>
<evidence type="ECO:0000256" key="6">
    <source>
        <dbReference type="ARBA" id="ARBA00022741"/>
    </source>
</evidence>
<dbReference type="Gene3D" id="3.80.10.10">
    <property type="entry name" value="Ribonuclease Inhibitor"/>
    <property type="match status" value="2"/>
</dbReference>